<name>A0A814VU07_ADIRI</name>
<accession>A0A814VU07</accession>
<evidence type="ECO:0000313" key="1">
    <source>
        <dbReference type="EMBL" id="CAF1192811.1"/>
    </source>
</evidence>
<proteinExistence type="predicted"/>
<dbReference type="Proteomes" id="UP000663828">
    <property type="component" value="Unassembled WGS sequence"/>
</dbReference>
<sequence length="350" mass="40842">MQSNGKHNHLVQLEEIGVKLFQEALKVRVINETTPISKIYDEEMVKAHLSPETLANVPLVSSINSALNRTGRKRTPVLPTCCSFDIPDLYQFTSAGETFLFCDALVRRKTRMILFDSSIIFMDGRFLATSSMSDQIFLVCMVFYQIEKKSTKQQLFKELTSIAALKNKLFQPERVVSDFEIGLISAVAAEFRQAIHQGCYFHYNQCINRRTQSLDLSTTYAEDDEIRSCCRKLMGLCLFPLQEVENQFYNLRASLDSRLKQELRQLFLYFQNHWMIDVPLQMWNFHDTPHRTSNICETFHSRLNIRIERYHSNIWSFINCLIGEECRFQHLYSQINAGTQQLPKANRDFK</sequence>
<dbReference type="AlphaFoldDB" id="A0A814VU07"/>
<evidence type="ECO:0008006" key="3">
    <source>
        <dbReference type="Google" id="ProtNLM"/>
    </source>
</evidence>
<protein>
    <recommendedName>
        <fullName evidence="3">MULE transposase domain-containing protein</fullName>
    </recommendedName>
</protein>
<reference evidence="1" key="1">
    <citation type="submission" date="2021-02" db="EMBL/GenBank/DDBJ databases">
        <authorList>
            <person name="Nowell W R."/>
        </authorList>
    </citation>
    <scope>NUCLEOTIDE SEQUENCE</scope>
</reference>
<comment type="caution">
    <text evidence="1">The sequence shown here is derived from an EMBL/GenBank/DDBJ whole genome shotgun (WGS) entry which is preliminary data.</text>
</comment>
<organism evidence="1 2">
    <name type="scientific">Adineta ricciae</name>
    <name type="common">Rotifer</name>
    <dbReference type="NCBI Taxonomy" id="249248"/>
    <lineage>
        <taxon>Eukaryota</taxon>
        <taxon>Metazoa</taxon>
        <taxon>Spiralia</taxon>
        <taxon>Gnathifera</taxon>
        <taxon>Rotifera</taxon>
        <taxon>Eurotatoria</taxon>
        <taxon>Bdelloidea</taxon>
        <taxon>Adinetida</taxon>
        <taxon>Adinetidae</taxon>
        <taxon>Adineta</taxon>
    </lineage>
</organism>
<dbReference type="EMBL" id="CAJNOR010001745">
    <property type="protein sequence ID" value="CAF1192811.1"/>
    <property type="molecule type" value="Genomic_DNA"/>
</dbReference>
<evidence type="ECO:0000313" key="2">
    <source>
        <dbReference type="Proteomes" id="UP000663828"/>
    </source>
</evidence>
<keyword evidence="2" id="KW-1185">Reference proteome</keyword>
<gene>
    <name evidence="1" type="ORF">XAT740_LOCUS23218</name>
</gene>